<protein>
    <recommendedName>
        <fullName evidence="3">Methanol dehydrogenase</fullName>
    </recommendedName>
</protein>
<keyword evidence="2" id="KW-1185">Reference proteome</keyword>
<reference evidence="1 2" key="1">
    <citation type="submission" date="2023-02" db="EMBL/GenBank/DDBJ databases">
        <title>Genome sequence of Lacticaseibacillus sp. KACC 23028.</title>
        <authorList>
            <person name="Kim S."/>
            <person name="Heo J."/>
            <person name="Kwon S.-W."/>
        </authorList>
    </citation>
    <scope>NUCLEOTIDE SEQUENCE [LARGE SCALE GENOMIC DNA]</scope>
    <source>
        <strain evidence="1 2">KACC 23028</strain>
    </source>
</reference>
<proteinExistence type="predicted"/>
<accession>A0ABY7WQL0</accession>
<organism evidence="1 2">
    <name type="scientific">Lacticaseibacillus pabuli</name>
    <dbReference type="NCBI Taxonomy" id="3025672"/>
    <lineage>
        <taxon>Bacteria</taxon>
        <taxon>Bacillati</taxon>
        <taxon>Bacillota</taxon>
        <taxon>Bacilli</taxon>
        <taxon>Lactobacillales</taxon>
        <taxon>Lactobacillaceae</taxon>
        <taxon>Lacticaseibacillus</taxon>
    </lineage>
</organism>
<dbReference type="RefSeq" id="WP_274258575.1">
    <property type="nucleotide sequence ID" value="NZ_CP117884.1"/>
</dbReference>
<dbReference type="Proteomes" id="UP001220377">
    <property type="component" value="Chromosome"/>
</dbReference>
<evidence type="ECO:0000313" key="1">
    <source>
        <dbReference type="EMBL" id="WDF81653.1"/>
    </source>
</evidence>
<evidence type="ECO:0000313" key="2">
    <source>
        <dbReference type="Proteomes" id="UP001220377"/>
    </source>
</evidence>
<gene>
    <name evidence="1" type="ORF">PQ472_06875</name>
</gene>
<evidence type="ECO:0008006" key="3">
    <source>
        <dbReference type="Google" id="ProtNLM"/>
    </source>
</evidence>
<name>A0ABY7WQL0_9LACO</name>
<dbReference type="EMBL" id="CP117884">
    <property type="protein sequence ID" value="WDF81653.1"/>
    <property type="molecule type" value="Genomic_DNA"/>
</dbReference>
<sequence>MKKHMALILTLGTALAGFAFLANRLDLFHDEEEDYVKYDTSNR</sequence>